<dbReference type="InterPro" id="IPR025240">
    <property type="entry name" value="DUF4189"/>
</dbReference>
<dbReference type="RefSeq" id="WP_225337014.1">
    <property type="nucleotide sequence ID" value="NZ_JAEKMN010000126.1"/>
</dbReference>
<comment type="caution">
    <text evidence="2">The sequence shown here is derived from an EMBL/GenBank/DDBJ whole genome shotgun (WGS) entry which is preliminary data.</text>
</comment>
<accession>A0ABT7PBS3</accession>
<sequence length="98" mass="10532">MPIFSFIRYGAIAAGPHGLVGRSWRYRTRASAEYAALNKCGATGCKVLSSFTRCGALARDGSRYQGGIGRTRKIAEDDAVTRLGGGLIVTWACNYPRS</sequence>
<feature type="domain" description="DUF4189" evidence="1">
    <location>
        <begin position="9"/>
        <end position="85"/>
    </location>
</feature>
<evidence type="ECO:0000259" key="1">
    <source>
        <dbReference type="Pfam" id="PF13827"/>
    </source>
</evidence>
<evidence type="ECO:0000313" key="2">
    <source>
        <dbReference type="EMBL" id="MDM3930536.1"/>
    </source>
</evidence>
<gene>
    <name evidence="2" type="ORF">QRB35_32055</name>
</gene>
<dbReference type="Pfam" id="PF13827">
    <property type="entry name" value="DUF4189"/>
    <property type="match status" value="1"/>
</dbReference>
<reference evidence="3" key="1">
    <citation type="submission" date="2023-06" db="EMBL/GenBank/DDBJ databases">
        <title>Itaconate inhibition of nontuberculous mycobacteria.</title>
        <authorList>
            <person name="Spilker T."/>
        </authorList>
    </citation>
    <scope>NUCLEOTIDE SEQUENCE [LARGE SCALE GENOMIC DNA]</scope>
    <source>
        <strain evidence="3">FLAC1071</strain>
    </source>
</reference>
<keyword evidence="3" id="KW-1185">Reference proteome</keyword>
<dbReference type="Proteomes" id="UP001529272">
    <property type="component" value="Unassembled WGS sequence"/>
</dbReference>
<name>A0ABT7PBS3_MYCIT</name>
<organism evidence="2 3">
    <name type="scientific">Mycobacterium intracellulare subsp. chimaera</name>
    <dbReference type="NCBI Taxonomy" id="222805"/>
    <lineage>
        <taxon>Bacteria</taxon>
        <taxon>Bacillati</taxon>
        <taxon>Actinomycetota</taxon>
        <taxon>Actinomycetes</taxon>
        <taxon>Mycobacteriales</taxon>
        <taxon>Mycobacteriaceae</taxon>
        <taxon>Mycobacterium</taxon>
        <taxon>Mycobacterium avium complex (MAC)</taxon>
    </lineage>
</organism>
<evidence type="ECO:0000313" key="3">
    <source>
        <dbReference type="Proteomes" id="UP001529272"/>
    </source>
</evidence>
<dbReference type="EMBL" id="JASZZX010000103">
    <property type="protein sequence ID" value="MDM3930536.1"/>
    <property type="molecule type" value="Genomic_DNA"/>
</dbReference>
<reference evidence="2 3" key="2">
    <citation type="submission" date="2023-06" db="EMBL/GenBank/DDBJ databases">
        <title>Itaconate inhibition of nontuberculous mycobacteria.</title>
        <authorList>
            <person name="Breen P."/>
            <person name="Zimbric M."/>
            <person name="Caverly L."/>
        </authorList>
    </citation>
    <scope>NUCLEOTIDE SEQUENCE [LARGE SCALE GENOMIC DNA]</scope>
    <source>
        <strain evidence="2 3">FLAC1071</strain>
    </source>
</reference>
<protein>
    <submittedName>
        <fullName evidence="2">DUF4189 domain-containing protein</fullName>
    </submittedName>
</protein>
<proteinExistence type="predicted"/>